<sequence>MKLRNYLSYLAIASVTLGLTSCEKDETPLENSTVESSEISTKTKGFDNLFKQSSNLKIETNTVQDLNFVIPAFDAVEPSACSTTAFNDVTSSAYNELVGSILQIWDGQNYTPVIDLIYADYFTINNYAAQLGINVDYFGKDGEYTKYVNNEKRSLEKFWQTPDMFRVHGQHTETLDNLAVIEFMYTNYSDLGLIADDPILDENDEIIQEGATIEELLNIAEKFNTESNQIPENVVYASDAFATFGGTIVLGDGIIELLSRTGLEDKIVISSILSHEWAHQLQFTNFGAWEYPVAAFSNTPESTRITELEADFLTGFYLTHKRGGTYNWKRVKEALTNFYFIGDCGFDSNGHHGTPAQRLKSAKAGYDYAQSIQEKGFLPDATEVHAEFLQNFENIL</sequence>
<evidence type="ECO:0000313" key="2">
    <source>
        <dbReference type="Proteomes" id="UP000198858"/>
    </source>
</evidence>
<reference evidence="1 2" key="1">
    <citation type="submission" date="2016-10" db="EMBL/GenBank/DDBJ databases">
        <authorList>
            <person name="Varghese N."/>
            <person name="Submissions S."/>
        </authorList>
    </citation>
    <scope>NUCLEOTIDE SEQUENCE [LARGE SCALE GENOMIC DNA]</scope>
    <source>
        <strain evidence="1 2">Mar_2010_102</strain>
    </source>
</reference>
<accession>A0A1H1MQC1</accession>
<dbReference type="EMBL" id="LT629745">
    <property type="protein sequence ID" value="SDR88119.1"/>
    <property type="molecule type" value="Genomic_DNA"/>
</dbReference>
<organism evidence="1 2">
    <name type="scientific">Christiangramia echinicola</name>
    <dbReference type="NCBI Taxonomy" id="279359"/>
    <lineage>
        <taxon>Bacteria</taxon>
        <taxon>Pseudomonadati</taxon>
        <taxon>Bacteroidota</taxon>
        <taxon>Flavobacteriia</taxon>
        <taxon>Flavobacteriales</taxon>
        <taxon>Flavobacteriaceae</taxon>
        <taxon>Christiangramia</taxon>
    </lineage>
</organism>
<gene>
    <name evidence="1" type="ORF">SAMN04488552_1375</name>
</gene>
<dbReference type="PROSITE" id="PS51257">
    <property type="entry name" value="PROKAR_LIPOPROTEIN"/>
    <property type="match status" value="1"/>
</dbReference>
<dbReference type="Proteomes" id="UP000198858">
    <property type="component" value="Chromosome I"/>
</dbReference>
<dbReference type="RefSeq" id="WP_089661810.1">
    <property type="nucleotide sequence ID" value="NZ_LT629745.1"/>
</dbReference>
<evidence type="ECO:0000313" key="1">
    <source>
        <dbReference type="EMBL" id="SDR88119.1"/>
    </source>
</evidence>
<name>A0A1H1MQC1_9FLAO</name>
<protein>
    <submittedName>
        <fullName evidence="1">Uncharacterized protein</fullName>
    </submittedName>
</protein>
<proteinExistence type="predicted"/>
<dbReference type="AlphaFoldDB" id="A0A1H1MQC1"/>
<dbReference type="STRING" id="1250231.SAMN04488552_1375"/>
<keyword evidence="2" id="KW-1185">Reference proteome</keyword>